<protein>
    <recommendedName>
        <fullName evidence="4">Lipoprotein</fullName>
    </recommendedName>
</protein>
<dbReference type="RefSeq" id="WP_250930063.1">
    <property type="nucleotide sequence ID" value="NZ_JAMQBK010000046.1"/>
</dbReference>
<dbReference type="PROSITE" id="PS51257">
    <property type="entry name" value="PROKAR_LIPOPROTEIN"/>
    <property type="match status" value="1"/>
</dbReference>
<dbReference type="Proteomes" id="UP001202961">
    <property type="component" value="Unassembled WGS sequence"/>
</dbReference>
<accession>A0ABT0U666</accession>
<name>A0ABT0U666_9BACT</name>
<feature type="chain" id="PRO_5046860562" description="Lipoprotein" evidence="1">
    <location>
        <begin position="22"/>
        <end position="130"/>
    </location>
</feature>
<comment type="caution">
    <text evidence="2">The sequence shown here is derived from an EMBL/GenBank/DDBJ whole genome shotgun (WGS) entry which is preliminary data.</text>
</comment>
<evidence type="ECO:0000313" key="3">
    <source>
        <dbReference type="Proteomes" id="UP001202961"/>
    </source>
</evidence>
<evidence type="ECO:0000256" key="1">
    <source>
        <dbReference type="SAM" id="SignalP"/>
    </source>
</evidence>
<evidence type="ECO:0008006" key="4">
    <source>
        <dbReference type="Google" id="ProtNLM"/>
    </source>
</evidence>
<keyword evidence="1" id="KW-0732">Signal</keyword>
<reference evidence="2 3" key="1">
    <citation type="journal article" date="2022" name="Syst. Appl. Microbiol.">
        <title>Rhodopirellula aestuarii sp. nov., a novel member of the genus Rhodopirellula isolated from brackish sediments collected in the Tagus River estuary, Portugal.</title>
        <authorList>
            <person name="Vitorino I.R."/>
            <person name="Klimek D."/>
            <person name="Calusinska M."/>
            <person name="Lobo-da-Cunha A."/>
            <person name="Vasconcelos V."/>
            <person name="Lage O.M."/>
        </authorList>
    </citation>
    <scope>NUCLEOTIDE SEQUENCE [LARGE SCALE GENOMIC DNA]</scope>
    <source>
        <strain evidence="2 3">ICT_H3.1</strain>
    </source>
</reference>
<feature type="signal peptide" evidence="1">
    <location>
        <begin position="1"/>
        <end position="21"/>
    </location>
</feature>
<gene>
    <name evidence="2" type="ORF">NB063_17630</name>
</gene>
<organism evidence="2 3">
    <name type="scientific">Aporhodopirellula aestuarii</name>
    <dbReference type="NCBI Taxonomy" id="2950107"/>
    <lineage>
        <taxon>Bacteria</taxon>
        <taxon>Pseudomonadati</taxon>
        <taxon>Planctomycetota</taxon>
        <taxon>Planctomycetia</taxon>
        <taxon>Pirellulales</taxon>
        <taxon>Pirellulaceae</taxon>
        <taxon>Aporhodopirellula</taxon>
    </lineage>
</organism>
<sequence>MRLTKLIFTALTIGVASLGFGLTGCDNGGGSESKAKTDGFELNWGSGSVKIDGDGGVDVQAPGVDVKRKAGEGVIVRTDNVDVDVAPGNGVQVKTPDTAVDASLQRGVNVNSPGVQVETRWNEPAPESNR</sequence>
<proteinExistence type="predicted"/>
<evidence type="ECO:0000313" key="2">
    <source>
        <dbReference type="EMBL" id="MCM2372433.1"/>
    </source>
</evidence>
<keyword evidence="3" id="KW-1185">Reference proteome</keyword>
<dbReference type="EMBL" id="JAMQBK010000046">
    <property type="protein sequence ID" value="MCM2372433.1"/>
    <property type="molecule type" value="Genomic_DNA"/>
</dbReference>